<dbReference type="Gene3D" id="1.10.3210.10">
    <property type="entry name" value="Hypothetical protein af1432"/>
    <property type="match status" value="1"/>
</dbReference>
<evidence type="ECO:0000313" key="3">
    <source>
        <dbReference type="Proteomes" id="UP000175989"/>
    </source>
</evidence>
<dbReference type="InterPro" id="IPR052340">
    <property type="entry name" value="RNase_Y/CdgJ"/>
</dbReference>
<dbReference type="Proteomes" id="UP000175989">
    <property type="component" value="Unassembled WGS sequence"/>
</dbReference>
<dbReference type="InterPro" id="IPR013976">
    <property type="entry name" value="HDOD"/>
</dbReference>
<dbReference type="PANTHER" id="PTHR33525">
    <property type="match status" value="1"/>
</dbReference>
<sequence length="293" mass="31650">MALSLCAGVRIILIMNKLEAFGHIAAMAIRGELVFPTSVNAALRVQLALDDPDCPIDKAISLVLAEPTLAARTVAISNSAMFARAGAPVVTNVRGAIMRIGYQNLFALAAAMVVRQFGSKLVDPALRVKAEQLWDHTIAVAALARLIAREVTGVNEDTALFAGIVHEVGGFYLLSRADEFPGLLEEDPENWHSASEEIITREVMRKLCIPEPVADAIEGLRDAFMSIPPDSLQDTLLLANLLTPVRSPLQEAERDLPPHSESAIDLFIDAERMQALLKQARDNAAEMSAALLV</sequence>
<organism evidence="2 3">
    <name type="scientific">Duganella phyllosphaerae</name>
    <dbReference type="NCBI Taxonomy" id="762836"/>
    <lineage>
        <taxon>Bacteria</taxon>
        <taxon>Pseudomonadati</taxon>
        <taxon>Pseudomonadota</taxon>
        <taxon>Betaproteobacteria</taxon>
        <taxon>Burkholderiales</taxon>
        <taxon>Oxalobacteraceae</taxon>
        <taxon>Telluria group</taxon>
        <taxon>Duganella</taxon>
    </lineage>
</organism>
<dbReference type="Pfam" id="PF08668">
    <property type="entry name" value="HDOD"/>
    <property type="match status" value="1"/>
</dbReference>
<dbReference type="SUPFAM" id="SSF109604">
    <property type="entry name" value="HD-domain/PDEase-like"/>
    <property type="match status" value="1"/>
</dbReference>
<reference evidence="3" key="1">
    <citation type="journal article" date="2016" name="Front. Microbiol.">
        <title>Molecular Keys to the Janthinobacterium and Duganella spp. Interaction with the Plant Pathogen Fusarium graminearum.</title>
        <authorList>
            <person name="Haack F.S."/>
            <person name="Poehlein A."/>
            <person name="Kroger C."/>
            <person name="Voigt C.A."/>
            <person name="Piepenbring M."/>
            <person name="Bode H.B."/>
            <person name="Daniel R."/>
            <person name="Schafer W."/>
            <person name="Streit W.R."/>
        </authorList>
    </citation>
    <scope>NUCLEOTIDE SEQUENCE [LARGE SCALE GENOMIC DNA]</scope>
    <source>
        <strain evidence="3">T54</strain>
    </source>
</reference>
<dbReference type="PROSITE" id="PS51833">
    <property type="entry name" value="HDOD"/>
    <property type="match status" value="1"/>
</dbReference>
<evidence type="ECO:0000259" key="1">
    <source>
        <dbReference type="PROSITE" id="PS51833"/>
    </source>
</evidence>
<feature type="domain" description="HDOD" evidence="1">
    <location>
        <begin position="35"/>
        <end position="223"/>
    </location>
</feature>
<gene>
    <name evidence="2" type="ORF">DUPY_00180</name>
</gene>
<dbReference type="PANTHER" id="PTHR33525:SF3">
    <property type="entry name" value="RIBONUCLEASE Y"/>
    <property type="match status" value="1"/>
</dbReference>
<name>A0A1E7X823_9BURK</name>
<dbReference type="AlphaFoldDB" id="A0A1E7X823"/>
<comment type="caution">
    <text evidence="2">The sequence shown here is derived from an EMBL/GenBank/DDBJ whole genome shotgun (WGS) entry which is preliminary data.</text>
</comment>
<dbReference type="PATRIC" id="fig|762836.4.peg.18"/>
<evidence type="ECO:0000313" key="2">
    <source>
        <dbReference type="EMBL" id="OFA09240.1"/>
    </source>
</evidence>
<proteinExistence type="predicted"/>
<protein>
    <submittedName>
        <fullName evidence="2">HDOD domain protein</fullName>
    </submittedName>
</protein>
<keyword evidence="3" id="KW-1185">Reference proteome</keyword>
<dbReference type="EMBL" id="LROM01000002">
    <property type="protein sequence ID" value="OFA09240.1"/>
    <property type="molecule type" value="Genomic_DNA"/>
</dbReference>
<accession>A0A1E7X823</accession>